<organism evidence="1">
    <name type="scientific">Sesamum radiatum</name>
    <name type="common">Black benniseed</name>
    <dbReference type="NCBI Taxonomy" id="300843"/>
    <lineage>
        <taxon>Eukaryota</taxon>
        <taxon>Viridiplantae</taxon>
        <taxon>Streptophyta</taxon>
        <taxon>Embryophyta</taxon>
        <taxon>Tracheophyta</taxon>
        <taxon>Spermatophyta</taxon>
        <taxon>Magnoliopsida</taxon>
        <taxon>eudicotyledons</taxon>
        <taxon>Gunneridae</taxon>
        <taxon>Pentapetalae</taxon>
        <taxon>asterids</taxon>
        <taxon>lamiids</taxon>
        <taxon>Lamiales</taxon>
        <taxon>Pedaliaceae</taxon>
        <taxon>Sesamum</taxon>
    </lineage>
</organism>
<dbReference type="PANTHER" id="PTHR33710">
    <property type="entry name" value="BNAC02G09200D PROTEIN"/>
    <property type="match status" value="1"/>
</dbReference>
<dbReference type="AlphaFoldDB" id="A0AAW2T6A1"/>
<dbReference type="InterPro" id="IPR036691">
    <property type="entry name" value="Endo/exonu/phosph_ase_sf"/>
</dbReference>
<dbReference type="PANTHER" id="PTHR33710:SF62">
    <property type="entry name" value="DUF4283 DOMAIN PROTEIN"/>
    <property type="match status" value="1"/>
</dbReference>
<evidence type="ECO:0008006" key="2">
    <source>
        <dbReference type="Google" id="ProtNLM"/>
    </source>
</evidence>
<dbReference type="EMBL" id="JACGWJ010000009">
    <property type="protein sequence ID" value="KAL0400375.1"/>
    <property type="molecule type" value="Genomic_DNA"/>
</dbReference>
<evidence type="ECO:0000313" key="1">
    <source>
        <dbReference type="EMBL" id="KAL0400375.1"/>
    </source>
</evidence>
<proteinExistence type="predicted"/>
<comment type="caution">
    <text evidence="1">The sequence shown here is derived from an EMBL/GenBank/DDBJ whole genome shotgun (WGS) entry which is preliminary data.</text>
</comment>
<protein>
    <recommendedName>
        <fullName evidence="2">Endonuclease/exonuclease/phosphatase domain-containing protein</fullName>
    </recommendedName>
</protein>
<sequence length="151" mass="17533">MLILLELFVQLDVHYPTRKFGFHSIFANVNNKRCFAKFGVEIQIIQDHSQFLHVKVSSGIIPTDIRYTFVYAEFYENPRRILWVKLVKFSNQDVPKIVGGDFNVILHPNENQCGDMKRLGPMDDFNDMMSDTGLIDAGFEGDPFTWTNKRI</sequence>
<reference evidence="1" key="1">
    <citation type="submission" date="2020-06" db="EMBL/GenBank/DDBJ databases">
        <authorList>
            <person name="Li T."/>
            <person name="Hu X."/>
            <person name="Zhang T."/>
            <person name="Song X."/>
            <person name="Zhang H."/>
            <person name="Dai N."/>
            <person name="Sheng W."/>
            <person name="Hou X."/>
            <person name="Wei L."/>
        </authorList>
    </citation>
    <scope>NUCLEOTIDE SEQUENCE</scope>
    <source>
        <strain evidence="1">G02</strain>
        <tissue evidence="1">Leaf</tissue>
    </source>
</reference>
<gene>
    <name evidence="1" type="ORF">Sradi_2380800</name>
</gene>
<dbReference type="SUPFAM" id="SSF56219">
    <property type="entry name" value="DNase I-like"/>
    <property type="match status" value="1"/>
</dbReference>
<name>A0AAW2T6A1_SESRA</name>
<accession>A0AAW2T6A1</accession>
<reference evidence="1" key="2">
    <citation type="journal article" date="2024" name="Plant">
        <title>Genomic evolution and insights into agronomic trait innovations of Sesamum species.</title>
        <authorList>
            <person name="Miao H."/>
            <person name="Wang L."/>
            <person name="Qu L."/>
            <person name="Liu H."/>
            <person name="Sun Y."/>
            <person name="Le M."/>
            <person name="Wang Q."/>
            <person name="Wei S."/>
            <person name="Zheng Y."/>
            <person name="Lin W."/>
            <person name="Duan Y."/>
            <person name="Cao H."/>
            <person name="Xiong S."/>
            <person name="Wang X."/>
            <person name="Wei L."/>
            <person name="Li C."/>
            <person name="Ma Q."/>
            <person name="Ju M."/>
            <person name="Zhao R."/>
            <person name="Li G."/>
            <person name="Mu C."/>
            <person name="Tian Q."/>
            <person name="Mei H."/>
            <person name="Zhang T."/>
            <person name="Gao T."/>
            <person name="Zhang H."/>
        </authorList>
    </citation>
    <scope>NUCLEOTIDE SEQUENCE</scope>
    <source>
        <strain evidence="1">G02</strain>
    </source>
</reference>
<dbReference type="Gene3D" id="3.60.10.10">
    <property type="entry name" value="Endonuclease/exonuclease/phosphatase"/>
    <property type="match status" value="1"/>
</dbReference>